<name>A0ABQ8TXA8_PERAM</name>
<evidence type="ECO:0000313" key="1">
    <source>
        <dbReference type="EMBL" id="KAJ4451329.1"/>
    </source>
</evidence>
<sequence>MAGWREGANEPPSSLEAIYNKVIHFEKYKGKRLLTDVGRGEQEIDVCEGIEMRGAGSTLGRDLSASYTWRTVSILSSPTARHRSRVIQ</sequence>
<accession>A0ABQ8TXA8</accession>
<reference evidence="1 2" key="1">
    <citation type="journal article" date="2022" name="Allergy">
        <title>Genome assembly and annotation of Periplaneta americana reveal a comprehensive cockroach allergen profile.</title>
        <authorList>
            <person name="Wang L."/>
            <person name="Xiong Q."/>
            <person name="Saelim N."/>
            <person name="Wang L."/>
            <person name="Nong W."/>
            <person name="Wan A.T."/>
            <person name="Shi M."/>
            <person name="Liu X."/>
            <person name="Cao Q."/>
            <person name="Hui J.H.L."/>
            <person name="Sookrung N."/>
            <person name="Leung T.F."/>
            <person name="Tungtrongchitr A."/>
            <person name="Tsui S.K.W."/>
        </authorList>
    </citation>
    <scope>NUCLEOTIDE SEQUENCE [LARGE SCALE GENOMIC DNA]</scope>
    <source>
        <strain evidence="1">PWHHKU_190912</strain>
    </source>
</reference>
<proteinExistence type="predicted"/>
<gene>
    <name evidence="1" type="ORF">ANN_02791</name>
</gene>
<evidence type="ECO:0000313" key="2">
    <source>
        <dbReference type="Proteomes" id="UP001148838"/>
    </source>
</evidence>
<keyword evidence="2" id="KW-1185">Reference proteome</keyword>
<organism evidence="1 2">
    <name type="scientific">Periplaneta americana</name>
    <name type="common">American cockroach</name>
    <name type="synonym">Blatta americana</name>
    <dbReference type="NCBI Taxonomy" id="6978"/>
    <lineage>
        <taxon>Eukaryota</taxon>
        <taxon>Metazoa</taxon>
        <taxon>Ecdysozoa</taxon>
        <taxon>Arthropoda</taxon>
        <taxon>Hexapoda</taxon>
        <taxon>Insecta</taxon>
        <taxon>Pterygota</taxon>
        <taxon>Neoptera</taxon>
        <taxon>Polyneoptera</taxon>
        <taxon>Dictyoptera</taxon>
        <taxon>Blattodea</taxon>
        <taxon>Blattoidea</taxon>
        <taxon>Blattidae</taxon>
        <taxon>Blattinae</taxon>
        <taxon>Periplaneta</taxon>
    </lineage>
</organism>
<comment type="caution">
    <text evidence="1">The sequence shown here is derived from an EMBL/GenBank/DDBJ whole genome shotgun (WGS) entry which is preliminary data.</text>
</comment>
<dbReference type="EMBL" id="JAJSOF020000001">
    <property type="protein sequence ID" value="KAJ4451329.1"/>
    <property type="molecule type" value="Genomic_DNA"/>
</dbReference>
<protein>
    <submittedName>
        <fullName evidence="1">Uncharacterized protein</fullName>
    </submittedName>
</protein>
<dbReference type="Proteomes" id="UP001148838">
    <property type="component" value="Unassembled WGS sequence"/>
</dbReference>